<protein>
    <submittedName>
        <fullName evidence="2">Uncharacterized protein</fullName>
    </submittedName>
</protein>
<evidence type="ECO:0000256" key="1">
    <source>
        <dbReference type="SAM" id="Phobius"/>
    </source>
</evidence>
<feature type="transmembrane region" description="Helical" evidence="1">
    <location>
        <begin position="59"/>
        <end position="84"/>
    </location>
</feature>
<keyword evidence="3" id="KW-1185">Reference proteome</keyword>
<evidence type="ECO:0000313" key="3">
    <source>
        <dbReference type="Proteomes" id="UP000539350"/>
    </source>
</evidence>
<dbReference type="Proteomes" id="UP000539350">
    <property type="component" value="Unassembled WGS sequence"/>
</dbReference>
<dbReference type="EMBL" id="JACFXU010000014">
    <property type="protein sequence ID" value="MBA6413098.1"/>
    <property type="molecule type" value="Genomic_DNA"/>
</dbReference>
<feature type="transmembrane region" description="Helical" evidence="1">
    <location>
        <begin position="12"/>
        <end position="38"/>
    </location>
</feature>
<keyword evidence="1" id="KW-1133">Transmembrane helix</keyword>
<proteinExistence type="predicted"/>
<dbReference type="RefSeq" id="WP_182171725.1">
    <property type="nucleotide sequence ID" value="NZ_JACFXU010000014.1"/>
</dbReference>
<comment type="caution">
    <text evidence="2">The sequence shown here is derived from an EMBL/GenBank/DDBJ whole genome shotgun (WGS) entry which is preliminary data.</text>
</comment>
<organism evidence="2 3">
    <name type="scientific">Sediminihaliea albiluteola</name>
    <dbReference type="NCBI Taxonomy" id="2758564"/>
    <lineage>
        <taxon>Bacteria</taxon>
        <taxon>Pseudomonadati</taxon>
        <taxon>Pseudomonadota</taxon>
        <taxon>Gammaproteobacteria</taxon>
        <taxon>Cellvibrionales</taxon>
        <taxon>Halieaceae</taxon>
        <taxon>Sediminihaliea</taxon>
    </lineage>
</organism>
<evidence type="ECO:0000313" key="2">
    <source>
        <dbReference type="EMBL" id="MBA6413098.1"/>
    </source>
</evidence>
<reference evidence="2 3" key="1">
    <citation type="submission" date="2020-07" db="EMBL/GenBank/DDBJ databases">
        <title>Halieaceae bacterium, F7430, whole genome shotgun sequencing project.</title>
        <authorList>
            <person name="Jiang S."/>
            <person name="Liu Z.W."/>
            <person name="Du Z.J."/>
        </authorList>
    </citation>
    <scope>NUCLEOTIDE SEQUENCE [LARGE SCALE GENOMIC DNA]</scope>
    <source>
        <strain evidence="2 3">F7430</strain>
    </source>
</reference>
<accession>A0A7W2TW99</accession>
<name>A0A7W2TW99_9GAMM</name>
<keyword evidence="1" id="KW-0472">Membrane</keyword>
<gene>
    <name evidence="2" type="ORF">H2508_08245</name>
</gene>
<sequence length="141" mass="15790">MVALLEANWEWLLLATSAFSVLALIATLIALPWVLARLPTDYFNQPLRRSLRHSKRHPWLNVLIIIGKNLLGALLAILGLIMLVTPGQGLLTLLAGFFLMDFPGKYHLERKLVTSPGVLPAVNWMRKRRGSPPMDEPIDFG</sequence>
<dbReference type="AlphaFoldDB" id="A0A7W2TW99"/>
<keyword evidence="1" id="KW-0812">Transmembrane</keyword>